<dbReference type="PANTHER" id="PTHR47019:SF1">
    <property type="entry name" value="LIPID II FLIPPASE MURJ"/>
    <property type="match status" value="1"/>
</dbReference>
<keyword evidence="3 10" id="KW-0812">Transmembrane</keyword>
<dbReference type="HAMAP" id="MF_02078">
    <property type="entry name" value="MurJ_MviN"/>
    <property type="match status" value="1"/>
</dbReference>
<evidence type="ECO:0000313" key="12">
    <source>
        <dbReference type="EMBL" id="ABM27337.1"/>
    </source>
</evidence>
<feature type="transmembrane region" description="Helical" evidence="10">
    <location>
        <begin position="487"/>
        <end position="506"/>
    </location>
</feature>
<gene>
    <name evidence="10" type="primary">murJ</name>
    <name evidence="12" type="ordered locus">Dvul_0314</name>
</gene>
<feature type="transmembrane region" description="Helical" evidence="10">
    <location>
        <begin position="194"/>
        <end position="216"/>
    </location>
</feature>
<feature type="transmembrane region" description="Helical" evidence="10">
    <location>
        <begin position="323"/>
        <end position="341"/>
    </location>
</feature>
<feature type="transmembrane region" description="Helical" evidence="10">
    <location>
        <begin position="456"/>
        <end position="475"/>
    </location>
</feature>
<dbReference type="AlphaFoldDB" id="A0A0H3A7A1"/>
<dbReference type="GO" id="GO:0034204">
    <property type="term" value="P:lipid translocation"/>
    <property type="evidence" value="ECO:0007669"/>
    <property type="project" value="TreeGrafter"/>
</dbReference>
<proteinExistence type="inferred from homology"/>
<dbReference type="GO" id="GO:0071555">
    <property type="term" value="P:cell wall organization"/>
    <property type="evidence" value="ECO:0007669"/>
    <property type="project" value="UniProtKB-UniRule"/>
</dbReference>
<evidence type="ECO:0000256" key="2">
    <source>
        <dbReference type="ARBA" id="ARBA00022475"/>
    </source>
</evidence>
<evidence type="ECO:0000256" key="1">
    <source>
        <dbReference type="ARBA" id="ARBA00004651"/>
    </source>
</evidence>
<feature type="transmembrane region" description="Helical" evidence="10">
    <location>
        <begin position="136"/>
        <end position="158"/>
    </location>
</feature>
<feature type="transmembrane region" description="Helical" evidence="10">
    <location>
        <begin position="165"/>
        <end position="188"/>
    </location>
</feature>
<dbReference type="GO" id="GO:0008360">
    <property type="term" value="P:regulation of cell shape"/>
    <property type="evidence" value="ECO:0007669"/>
    <property type="project" value="UniProtKB-UniRule"/>
</dbReference>
<sequence length="562" mass="57345">MCTEEAAGITSSMRGAALIAGTTLVSRIMGFARDAATAYVLGAGVGADAFIVASRLPTFLRRMFGEGSMSMALVPVFTSVRRRDGDAAAFRAFRGMMSRVACWLTALCLGLVVFAPPVVALLAPGLAPEVGGLAASLLRVCAFYVLWVGLAGVCMGLLHSRGELFIPACAPVAFNVAMLAGAALAAFGPWRPEYMLACGVVAGGFVQLLVQAVPLLRAGAFRIPAKEVPAQQASTVREGPVMHGAAVGQKVPDAAGATQTSAEAPSGAVMDGRTAPLRMLSALGGVFGASAHQAGVLLSTMVASFLGDGGVASLYYAERLVEFPLGVFGVAIGTASLPVLASLHAAGRWEHFETLLGQGVRLSLFVTLPAAAGLMAVAHPLVQVLFGHGAFDAAAVAGTVTALCAYAPGLPAFALGRTLLAAAHARGDTRTPVLAALVSLAVVLVAGLALSGPLGVAGPPLAASLGAWCNTLLLHLSIVRTGTRCPLMSWGLATQGLLSVALFWLVGGLMERLVGLGAGWTLVLVCGVAAGCLFYALGAVVFRLPEWRECLAALRRRDEPGP</sequence>
<dbReference type="PIRSF" id="PIRSF002869">
    <property type="entry name" value="MviN"/>
    <property type="match status" value="1"/>
</dbReference>
<feature type="transmembrane region" description="Helical" evidence="10">
    <location>
        <begin position="36"/>
        <end position="53"/>
    </location>
</feature>
<evidence type="ECO:0000256" key="4">
    <source>
        <dbReference type="ARBA" id="ARBA00022960"/>
    </source>
</evidence>
<feature type="transmembrane region" description="Helical" evidence="10">
    <location>
        <begin position="100"/>
        <end position="124"/>
    </location>
</feature>
<dbReference type="InterPro" id="IPR004268">
    <property type="entry name" value="MurJ"/>
</dbReference>
<keyword evidence="4 10" id="KW-0133">Cell shape</keyword>
<keyword evidence="7 10" id="KW-0472">Membrane</keyword>
<keyword evidence="10 11" id="KW-0961">Cell wall biogenesis/degradation</keyword>
<evidence type="ECO:0000256" key="5">
    <source>
        <dbReference type="ARBA" id="ARBA00022984"/>
    </source>
</evidence>
<feature type="transmembrane region" description="Helical" evidence="10">
    <location>
        <begin position="280"/>
        <end position="303"/>
    </location>
</feature>
<dbReference type="GO" id="GO:0009252">
    <property type="term" value="P:peptidoglycan biosynthetic process"/>
    <property type="evidence" value="ECO:0007669"/>
    <property type="project" value="UniProtKB-UniRule"/>
</dbReference>
<dbReference type="Pfam" id="PF03023">
    <property type="entry name" value="MurJ"/>
    <property type="match status" value="2"/>
</dbReference>
<keyword evidence="5 10" id="KW-0573">Peptidoglycan synthesis</keyword>
<dbReference type="HOGENOM" id="CLU_006797_5_0_7"/>
<dbReference type="UniPathway" id="UPA00219"/>
<feature type="transmembrane region" description="Helical" evidence="10">
    <location>
        <begin position="518"/>
        <end position="542"/>
    </location>
</feature>
<feature type="transmembrane region" description="Helical" evidence="10">
    <location>
        <begin position="432"/>
        <end position="450"/>
    </location>
</feature>
<evidence type="ECO:0000256" key="10">
    <source>
        <dbReference type="HAMAP-Rule" id="MF_02078"/>
    </source>
</evidence>
<keyword evidence="2 10" id="KW-1003">Cell membrane</keyword>
<protein>
    <recommendedName>
        <fullName evidence="10">Probable lipid II flippase MurJ</fullName>
    </recommendedName>
</protein>
<organism evidence="12 13">
    <name type="scientific">Nitratidesulfovibrio vulgaris (strain DP4)</name>
    <name type="common">Desulfovibrio vulgaris</name>
    <dbReference type="NCBI Taxonomy" id="391774"/>
    <lineage>
        <taxon>Bacteria</taxon>
        <taxon>Pseudomonadati</taxon>
        <taxon>Thermodesulfobacteriota</taxon>
        <taxon>Desulfovibrionia</taxon>
        <taxon>Desulfovibrionales</taxon>
        <taxon>Desulfovibrionaceae</taxon>
        <taxon>Nitratidesulfovibrio</taxon>
    </lineage>
</organism>
<keyword evidence="10 11" id="KW-0813">Transport</keyword>
<feature type="transmembrane region" description="Helical" evidence="10">
    <location>
        <begin position="362"/>
        <end position="382"/>
    </location>
</feature>
<evidence type="ECO:0000256" key="3">
    <source>
        <dbReference type="ARBA" id="ARBA00022692"/>
    </source>
</evidence>
<evidence type="ECO:0000256" key="11">
    <source>
        <dbReference type="PIRNR" id="PIRNR002869"/>
    </source>
</evidence>
<evidence type="ECO:0000256" key="8">
    <source>
        <dbReference type="ARBA" id="ARBA00060041"/>
    </source>
</evidence>
<comment type="similarity">
    <text evidence="9 10 11">Belongs to the MurJ/MviN family.</text>
</comment>
<evidence type="ECO:0000256" key="6">
    <source>
        <dbReference type="ARBA" id="ARBA00022989"/>
    </source>
</evidence>
<dbReference type="EMBL" id="CP000527">
    <property type="protein sequence ID" value="ABM27337.1"/>
    <property type="molecule type" value="Genomic_DNA"/>
</dbReference>
<comment type="subcellular location">
    <subcellularLocation>
        <location evidence="10">Cell inner membrane</location>
        <topology evidence="10">Multi-pass membrane protein</topology>
    </subcellularLocation>
    <subcellularLocation>
        <location evidence="1">Cell membrane</location>
        <topology evidence="1">Multi-pass membrane protein</topology>
    </subcellularLocation>
</comment>
<evidence type="ECO:0000313" key="13">
    <source>
        <dbReference type="Proteomes" id="UP000009173"/>
    </source>
</evidence>
<dbReference type="InterPro" id="IPR051050">
    <property type="entry name" value="Lipid_II_flippase_MurJ/MviN"/>
</dbReference>
<reference evidence="13" key="1">
    <citation type="journal article" date="2009" name="Environ. Microbiol.">
        <title>Contribution of mobile genetic elements to Desulfovibrio vulgaris genome plasticity.</title>
        <authorList>
            <person name="Walker C.B."/>
            <person name="Stolyar S."/>
            <person name="Chivian D."/>
            <person name="Pinel N."/>
            <person name="Gabster J.A."/>
            <person name="Dehal P.S."/>
            <person name="He Z."/>
            <person name="Yang Z.K."/>
            <person name="Yen H.C."/>
            <person name="Zhou J."/>
            <person name="Wall J.D."/>
            <person name="Hazen T.C."/>
            <person name="Arkin A.P."/>
            <person name="Stahl D.A."/>
        </authorList>
    </citation>
    <scope>NUCLEOTIDE SEQUENCE [LARGE SCALE GENOMIC DNA]</scope>
    <source>
        <strain evidence="13">DP4</strain>
    </source>
</reference>
<dbReference type="KEGG" id="dvl:Dvul_0314"/>
<comment type="pathway">
    <text evidence="10">Cell wall biogenesis; peptidoglycan biosynthesis.</text>
</comment>
<dbReference type="GO" id="GO:0005886">
    <property type="term" value="C:plasma membrane"/>
    <property type="evidence" value="ECO:0007669"/>
    <property type="project" value="UniProtKB-SubCell"/>
</dbReference>
<dbReference type="PANTHER" id="PTHR47019">
    <property type="entry name" value="LIPID II FLIPPASE MURJ"/>
    <property type="match status" value="1"/>
</dbReference>
<comment type="function">
    <text evidence="8 10 11">Involved in peptidoglycan biosynthesis. Transports lipid-linked peptidoglycan precursors from the inner to the outer leaflet of the cytoplasmic membrane.</text>
</comment>
<dbReference type="CDD" id="cd13123">
    <property type="entry name" value="MATE_MurJ_like"/>
    <property type="match status" value="1"/>
</dbReference>
<dbReference type="GO" id="GO:0015648">
    <property type="term" value="F:lipid-linked peptidoglycan transporter activity"/>
    <property type="evidence" value="ECO:0007669"/>
    <property type="project" value="UniProtKB-UniRule"/>
</dbReference>
<name>A0A0H3A7A1_NITV4</name>
<feature type="transmembrane region" description="Helical" evidence="10">
    <location>
        <begin position="394"/>
        <end position="420"/>
    </location>
</feature>
<dbReference type="Proteomes" id="UP000009173">
    <property type="component" value="Chromosome"/>
</dbReference>
<keyword evidence="6 10" id="KW-1133">Transmembrane helix</keyword>
<keyword evidence="10" id="KW-0997">Cell inner membrane</keyword>
<evidence type="ECO:0000256" key="9">
    <source>
        <dbReference type="ARBA" id="ARBA00061532"/>
    </source>
</evidence>
<accession>A0A0H3A7A1</accession>
<evidence type="ECO:0000256" key="7">
    <source>
        <dbReference type="ARBA" id="ARBA00023136"/>
    </source>
</evidence>
<dbReference type="PRINTS" id="PR01806">
    <property type="entry name" value="VIRFACTRMVIN"/>
</dbReference>